<dbReference type="InterPro" id="IPR007111">
    <property type="entry name" value="NACHT_NTPase"/>
</dbReference>
<sequence>MAQVARPAGRRDFEIAIICALTIEADAVEALFDIYWDDEGPPYDKASGDPNAYSTGYPARHNIVLAHMPGIGKVSAAAVTANCSASFPNIKLALVVGVCGVAPFVPGYEDEIVLGDVIISDGVVQYDLGQRLPERFVRKDTLLDALGRPNTEIRSLLAKLKGVRGQKTMRSKIASNLNKLKKDIALKTEFAGTPQPAIYFGLIASGDTVMKAGEERDVLVQQENVIGFEMEGAGVWDRFPCVVIKGACDYADSHKAYAWQNYAAATAAACAKAFLDFWVPSVKFQETKLQDIQFQDDRDRQCLKDLFVTDPRDDKMRIQSTKGGLLTDAYCWILEHADFRRWRHDEHTRLLWVKGDPGKGKTMLLCGIIDELQTSMESALLSYFFCQTTDSRINNATSVLRGLISMLIFQRPSLVSHIRGQYDIKGRALFEDVNAWMALSGILTDMLQDPSVKGAYVVIDALDECTVDLQRLLKLIVDKASTSSRVKWIVSSRNWPDIEEQLNTAMRKVRLCLELSRQSVSAAVGIYIEHEVDKLARLKNYDNRTRVAVQEGLLSNANDTFLWVSLVCHELAEPKVRPWHTLAKLRAFPPGLDALYRRMLDQISTSEDAGICRQILAVISKVYRPITLYELTSFVDMPDGLFGNLDALEEMIKLCGSFLTLRDNTLYFVHQSAKDFLLEKAYQEILPPKCMHYTIFSQSLQVMSSSLRNDVYGLGSPGSPVDGLKEPEPNPLAAARYSCVNWVKHLCDCDFSLSSDDFSYLSRNDWLDCQGETLGFLREHFLHWIEALSLTRTVTDGVIAISSLESRFAAQAADDGELLAFIQDAKRFVLYNRSIIEEAPLQIYSSALIFTPQESIVRRQFEKQVPSWIKKLPAVSKRWSQLLQTFEGHTIPVRQIAFAPDGKLLASACDETIRLWAPATGACIQTLASSCDIGSLAFTADARMLSSHYVYLPHTHTEAMVGFTVKAWDIAAGTSTLLSFHDHEYQSHQDDRAFEVWLGPRISALSPDGKSLAVTDGDNSIDSHRRDPDILRLWDMKKGTVSKTLIGHSSHIKHVEFSPDSKWIVSSTEDDTLRLWDMMTGACSRTIAGSTRRTPERIAVSENGRLISSASIFDAIYVWDTAARDHPRTLNADCGRGSSGTRLAISPDGNLVAASLSLDRQRAIRIWDTATGTLHQTLEAGFSVITAISFSPDGKQLASGSQDGTLRLWNAARANAQETPDQETPDLRISKDRFDTVETETTWTDGKLMALVREDKTIELWDISTGDLLRALEGHCGFIRAVAFSPAGELLVSASDEVSKVWSLKRDASLHPVARNLVGARRITFSPDGKVAASASYKHNTSAFKLLERETGVALPRDLCYISAMAFSLDGKLVALALHDNTIELWDAAQLTVIRTLQGHSVTTEALAFSPDSTLLASAPKCDQSRIIQLWDPATGSALHALEGHSKSIQAIAFSPDSKTLASISNDETARLWDTVTGHQVRVLELKEKLATSVATHVAFSPDGSLLAPYKDCSPIGLWDVATGVALHTQDEHNKLRALAFSPDGMLVASASADIVKIWTIDTGITKQSFPGDGRRISNMIFSPDSRLLASVSRFDTNTVRLWDVSTGAMAHTLRQHNDHIINIAFSPDGKLMASTSHDKTARLWNPATGVMVHAFENHSPAVRSLAFSPDSKAIALHWGDTLVTRDTATGEVLEAFYGLHHVSTVSFSPNGKLMALSSFGAATIWLWEAATGATLHVFDHSFGEHSFAHGCALAVSPDRCSQAIAWGSMSTGAINILNGNRGTLSILKGHSDEVDALVFSSDGKILLSASRDETIRLWDTTTYTIMHVLEGHSESVTIATFSQDGRLVASSSPDGTIRIWETATGASIQAIDIDADITRLAFSPQGPHLETDRGVVAMKSTVHPRNASFDSPNRACRVFVKGNWVTWDMENMLWLPTEYRKVCVSNEKSCLALIHPSGRTLFVEFDPIEARKCMQTVGSD</sequence>
<evidence type="ECO:0000256" key="2">
    <source>
        <dbReference type="ARBA" id="ARBA00022737"/>
    </source>
</evidence>
<organism evidence="5 6">
    <name type="scientific">Ophiocordyceps sinensis (strain Co18 / CGMCC 3.14243)</name>
    <name type="common">Yarsagumba caterpillar fungus</name>
    <name type="synonym">Hirsutella sinensis</name>
    <dbReference type="NCBI Taxonomy" id="911162"/>
    <lineage>
        <taxon>Eukaryota</taxon>
        <taxon>Fungi</taxon>
        <taxon>Dikarya</taxon>
        <taxon>Ascomycota</taxon>
        <taxon>Pezizomycotina</taxon>
        <taxon>Sordariomycetes</taxon>
        <taxon>Hypocreomycetidae</taxon>
        <taxon>Hypocreales</taxon>
        <taxon>Ophiocordycipitaceae</taxon>
        <taxon>Ophiocordyceps</taxon>
    </lineage>
</organism>
<dbReference type="PANTHER" id="PTHR19879:SF9">
    <property type="entry name" value="TRANSCRIPTION INITIATION FACTOR TFIID SUBUNIT 5"/>
    <property type="match status" value="1"/>
</dbReference>
<dbReference type="Pfam" id="PF24883">
    <property type="entry name" value="NPHP3_N"/>
    <property type="match status" value="1"/>
</dbReference>
<dbReference type="Proteomes" id="UP000019374">
    <property type="component" value="Unassembled WGS sequence"/>
</dbReference>
<protein>
    <submittedName>
        <fullName evidence="5">Hnwd1</fullName>
    </submittedName>
</protein>
<keyword evidence="2" id="KW-0677">Repeat</keyword>
<dbReference type="Gene3D" id="2.130.10.10">
    <property type="entry name" value="YVTN repeat-like/Quinoprotein amine dehydrogenase"/>
    <property type="match status" value="7"/>
</dbReference>
<dbReference type="GO" id="GO:0003824">
    <property type="term" value="F:catalytic activity"/>
    <property type="evidence" value="ECO:0007669"/>
    <property type="project" value="InterPro"/>
</dbReference>
<dbReference type="eggNOG" id="KOG0266">
    <property type="taxonomic scope" value="Eukaryota"/>
</dbReference>
<feature type="repeat" description="WD" evidence="3">
    <location>
        <begin position="1362"/>
        <end position="1396"/>
    </location>
</feature>
<dbReference type="PROSITE" id="PS00678">
    <property type="entry name" value="WD_REPEATS_1"/>
    <property type="match status" value="3"/>
</dbReference>
<dbReference type="SUPFAM" id="SSF53167">
    <property type="entry name" value="Purine and uridine phosphorylases"/>
    <property type="match status" value="1"/>
</dbReference>
<name>T5ANI1_OPHSC</name>
<dbReference type="Gene3D" id="3.40.50.1580">
    <property type="entry name" value="Nucleoside phosphorylase domain"/>
    <property type="match status" value="1"/>
</dbReference>
<evidence type="ECO:0000313" key="6">
    <source>
        <dbReference type="Proteomes" id="UP000019374"/>
    </source>
</evidence>
<evidence type="ECO:0000256" key="1">
    <source>
        <dbReference type="ARBA" id="ARBA00022574"/>
    </source>
</evidence>
<feature type="repeat" description="WD" evidence="3">
    <location>
        <begin position="886"/>
        <end position="926"/>
    </location>
</feature>
<feature type="repeat" description="WD" evidence="3">
    <location>
        <begin position="1178"/>
        <end position="1219"/>
    </location>
</feature>
<accession>T5ANI1</accession>
<dbReference type="eggNOG" id="KOG4155">
    <property type="taxonomic scope" value="Eukaryota"/>
</dbReference>
<dbReference type="OrthoDB" id="4927664at2759"/>
<dbReference type="InterPro" id="IPR020472">
    <property type="entry name" value="WD40_PAC1"/>
</dbReference>
<evidence type="ECO:0000259" key="4">
    <source>
        <dbReference type="PROSITE" id="PS50837"/>
    </source>
</evidence>
<reference evidence="5 6" key="1">
    <citation type="journal article" date="2013" name="Chin. Sci. Bull.">
        <title>Genome survey uncovers the secrets of sex and lifestyle in caterpillar fungus.</title>
        <authorList>
            <person name="Hu X."/>
            <person name="Zhang Y."/>
            <person name="Xiao G."/>
            <person name="Zheng P."/>
            <person name="Xia Y."/>
            <person name="Zhang X."/>
            <person name="St Leger R.J."/>
            <person name="Liu X."/>
            <person name="Wang C."/>
        </authorList>
    </citation>
    <scope>NUCLEOTIDE SEQUENCE [LARGE SCALE GENOMIC DNA]</scope>
    <source>
        <strain evidence="6">Co18 / CGMCC 3.14243</strain>
        <tissue evidence="5">Fruit-body</tissue>
    </source>
</reference>
<dbReference type="InterPro" id="IPR036322">
    <property type="entry name" value="WD40_repeat_dom_sf"/>
</dbReference>
<dbReference type="InterPro" id="IPR001680">
    <property type="entry name" value="WD40_rpt"/>
</dbReference>
<feature type="domain" description="NACHT" evidence="4">
    <location>
        <begin position="349"/>
        <end position="568"/>
    </location>
</feature>
<keyword evidence="1 3" id="KW-0853">WD repeat</keyword>
<proteinExistence type="predicted"/>
<dbReference type="InterPro" id="IPR000845">
    <property type="entry name" value="Nucleoside_phosphorylase_d"/>
</dbReference>
<dbReference type="PANTHER" id="PTHR19879">
    <property type="entry name" value="TRANSCRIPTION INITIATION FACTOR TFIID"/>
    <property type="match status" value="1"/>
</dbReference>
<dbReference type="HOGENOM" id="CLU_000288_6_16_1"/>
<dbReference type="Pfam" id="PF01048">
    <property type="entry name" value="PNP_UDP_1"/>
    <property type="match status" value="1"/>
</dbReference>
<dbReference type="PRINTS" id="PR00320">
    <property type="entry name" value="GPROTEINBRPT"/>
</dbReference>
<evidence type="ECO:0000313" key="5">
    <source>
        <dbReference type="EMBL" id="EQL03991.1"/>
    </source>
</evidence>
<dbReference type="SMART" id="SM00320">
    <property type="entry name" value="WD40"/>
    <property type="match status" value="18"/>
</dbReference>
<dbReference type="Gene3D" id="3.40.50.300">
    <property type="entry name" value="P-loop containing nucleotide triphosphate hydrolases"/>
    <property type="match status" value="1"/>
</dbReference>
<gene>
    <name evidence="5" type="ORF">OCS_00294</name>
</gene>
<dbReference type="PROSITE" id="PS50294">
    <property type="entry name" value="WD_REPEATS_REGION"/>
    <property type="match status" value="7"/>
</dbReference>
<feature type="repeat" description="WD" evidence="3">
    <location>
        <begin position="1045"/>
        <end position="1086"/>
    </location>
</feature>
<dbReference type="Pfam" id="PF00400">
    <property type="entry name" value="WD40"/>
    <property type="match status" value="11"/>
</dbReference>
<dbReference type="InterPro" id="IPR035994">
    <property type="entry name" value="Nucleoside_phosphorylase_sf"/>
</dbReference>
<dbReference type="CDD" id="cd00200">
    <property type="entry name" value="WD40"/>
    <property type="match status" value="3"/>
</dbReference>
<feature type="repeat" description="WD" evidence="3">
    <location>
        <begin position="1272"/>
        <end position="1312"/>
    </location>
</feature>
<dbReference type="FunFam" id="3.40.50.300:FF:001638">
    <property type="entry name" value="NACHT and WD40 domain protein"/>
    <property type="match status" value="1"/>
</dbReference>
<evidence type="ECO:0000256" key="3">
    <source>
        <dbReference type="PROSITE-ProRule" id="PRU00221"/>
    </source>
</evidence>
<dbReference type="SUPFAM" id="SSF50978">
    <property type="entry name" value="WD40 repeat-like"/>
    <property type="match status" value="1"/>
</dbReference>
<dbReference type="PROSITE" id="PS50837">
    <property type="entry name" value="NACHT"/>
    <property type="match status" value="1"/>
</dbReference>
<dbReference type="InterPro" id="IPR056884">
    <property type="entry name" value="NPHP3-like_N"/>
</dbReference>
<feature type="repeat" description="WD" evidence="3">
    <location>
        <begin position="1614"/>
        <end position="1655"/>
    </location>
</feature>
<dbReference type="EMBL" id="KE652184">
    <property type="protein sequence ID" value="EQL03991.1"/>
    <property type="molecule type" value="Genomic_DNA"/>
</dbReference>
<dbReference type="PROSITE" id="PS50082">
    <property type="entry name" value="WD_REPEATS_2"/>
    <property type="match status" value="9"/>
</dbReference>
<dbReference type="InterPro" id="IPR011047">
    <property type="entry name" value="Quinoprotein_ADH-like_sf"/>
</dbReference>
<feature type="repeat" description="WD" evidence="3">
    <location>
        <begin position="1830"/>
        <end position="1871"/>
    </location>
</feature>
<dbReference type="SUPFAM" id="SSF52540">
    <property type="entry name" value="P-loop containing nucleoside triphosphate hydrolases"/>
    <property type="match status" value="1"/>
</dbReference>
<dbReference type="SUPFAM" id="SSF50998">
    <property type="entry name" value="Quinoprotein alcohol dehydrogenase-like"/>
    <property type="match status" value="2"/>
</dbReference>
<feature type="repeat" description="WD" evidence="3">
    <location>
        <begin position="1442"/>
        <end position="1483"/>
    </location>
</feature>
<dbReference type="GO" id="GO:0009116">
    <property type="term" value="P:nucleoside metabolic process"/>
    <property type="evidence" value="ECO:0007669"/>
    <property type="project" value="InterPro"/>
</dbReference>
<feature type="repeat" description="WD" evidence="3">
    <location>
        <begin position="1788"/>
        <end position="1829"/>
    </location>
</feature>
<dbReference type="InterPro" id="IPR019775">
    <property type="entry name" value="WD40_repeat_CS"/>
</dbReference>
<dbReference type="InterPro" id="IPR015943">
    <property type="entry name" value="WD40/YVTN_repeat-like_dom_sf"/>
</dbReference>
<dbReference type="InterPro" id="IPR027417">
    <property type="entry name" value="P-loop_NTPase"/>
</dbReference>